<comment type="caution">
    <text evidence="2">The sequence shown here is derived from an EMBL/GenBank/DDBJ whole genome shotgun (WGS) entry which is preliminary data.</text>
</comment>
<dbReference type="GO" id="GO:0046820">
    <property type="term" value="F:4-amino-4-deoxychorismate synthase activity"/>
    <property type="evidence" value="ECO:0007669"/>
    <property type="project" value="TreeGrafter"/>
</dbReference>
<dbReference type="InterPro" id="IPR043131">
    <property type="entry name" value="BCAT-like_N"/>
</dbReference>
<dbReference type="AlphaFoldDB" id="A0A8G2F672"/>
<evidence type="ECO:0000313" key="3">
    <source>
        <dbReference type="Proteomes" id="UP000199581"/>
    </source>
</evidence>
<dbReference type="Pfam" id="PF00425">
    <property type="entry name" value="Chorismate_bind"/>
    <property type="match status" value="1"/>
</dbReference>
<dbReference type="GO" id="GO:0016829">
    <property type="term" value="F:lyase activity"/>
    <property type="evidence" value="ECO:0007669"/>
    <property type="project" value="UniProtKB-KW"/>
</dbReference>
<organism evidence="2 3">
    <name type="scientific">Desulfomicrobium norvegicum (strain DSM 1741 / NCIMB 8310)</name>
    <name type="common">Desulfovibrio baculatus (strain Norway 4)</name>
    <name type="synonym">Desulfovibrio desulfuricans (strain Norway 4)</name>
    <dbReference type="NCBI Taxonomy" id="52561"/>
    <lineage>
        <taxon>Bacteria</taxon>
        <taxon>Pseudomonadati</taxon>
        <taxon>Thermodesulfobacteriota</taxon>
        <taxon>Desulfovibrionia</taxon>
        <taxon>Desulfovibrionales</taxon>
        <taxon>Desulfomicrobiaceae</taxon>
        <taxon>Desulfomicrobium</taxon>
    </lineage>
</organism>
<evidence type="ECO:0000259" key="1">
    <source>
        <dbReference type="Pfam" id="PF00425"/>
    </source>
</evidence>
<dbReference type="SUPFAM" id="SSF56752">
    <property type="entry name" value="D-aminoacid aminotransferase-like PLP-dependent enzymes"/>
    <property type="match status" value="1"/>
</dbReference>
<dbReference type="InterPro" id="IPR005801">
    <property type="entry name" value="ADC_synthase"/>
</dbReference>
<reference evidence="2 3" key="1">
    <citation type="submission" date="2016-10" db="EMBL/GenBank/DDBJ databases">
        <authorList>
            <person name="Varghese N."/>
            <person name="Submissions S."/>
        </authorList>
    </citation>
    <scope>NUCLEOTIDE SEQUENCE [LARGE SCALE GENOMIC DNA]</scope>
    <source>
        <strain evidence="2 3">DSM 1741</strain>
    </source>
</reference>
<keyword evidence="2" id="KW-0456">Lyase</keyword>
<dbReference type="InterPro" id="IPR036038">
    <property type="entry name" value="Aminotransferase-like"/>
</dbReference>
<dbReference type="InterPro" id="IPR001544">
    <property type="entry name" value="Aminotrans_IV"/>
</dbReference>
<keyword evidence="3" id="KW-1185">Reference proteome</keyword>
<dbReference type="InterPro" id="IPR005802">
    <property type="entry name" value="ADC_synth_comp_1"/>
</dbReference>
<dbReference type="InterPro" id="IPR043132">
    <property type="entry name" value="BCAT-like_C"/>
</dbReference>
<dbReference type="SUPFAM" id="SSF56322">
    <property type="entry name" value="ADC synthase"/>
    <property type="match status" value="1"/>
</dbReference>
<dbReference type="GO" id="GO:0000162">
    <property type="term" value="P:L-tryptophan biosynthetic process"/>
    <property type="evidence" value="ECO:0007669"/>
    <property type="project" value="TreeGrafter"/>
</dbReference>
<evidence type="ECO:0000313" key="2">
    <source>
        <dbReference type="EMBL" id="SFL78909.1"/>
    </source>
</evidence>
<feature type="domain" description="Chorismate-utilising enzyme C-terminal" evidence="1">
    <location>
        <begin position="112"/>
        <end position="360"/>
    </location>
</feature>
<dbReference type="Gene3D" id="3.20.10.10">
    <property type="entry name" value="D-amino Acid Aminotransferase, subunit A, domain 2"/>
    <property type="match status" value="1"/>
</dbReference>
<dbReference type="RefSeq" id="WP_092192207.1">
    <property type="nucleotide sequence ID" value="NZ_FOTO01000006.1"/>
</dbReference>
<dbReference type="PANTHER" id="PTHR11236:SF50">
    <property type="entry name" value="AMINODEOXYCHORISMATE SYNTHASE COMPONENT 1"/>
    <property type="match status" value="1"/>
</dbReference>
<protein>
    <submittedName>
        <fullName evidence="2">Para-aminobenzoate synthetase / 4-amino-4-deoxychorismate lyase</fullName>
    </submittedName>
</protein>
<sequence>MSVAVLYSSEHSAWVRYERPRAIFVARRHEEVPALLAHLEAEVEKGGLHAVGFLAYEAGRAFDPAMPRACCGDFPLAWFGLFESPATISLGPSKPGHALDWVSELDAGAHGRALERIRGYLARGETYQVNFTHRLRARFDMDPWDFFGRFVSRQPSPHAAFLDTADFALCSASPEMFFERDGEEIWSRPMKGTAPRGRWREEDEALARGLAVSEKERAENVMIVDMVRNDLGRICLPGSVHVPELFRAERYPTLWQLTSLVRGRTRESTAQVMAALFPAASITGAPKVRTMSIIEELEISPRRIYTGCIGVISPGRKARFNVAIRTVLVEKSLGMAEYGVGGGIVWDSDPGAEFRETRIKARVLADPEPEFSLLETMRWARGEGIFLLDEHLLRLEESAAYFGFRFDQKALREALLREISAACGMEGVLRLTMDVAGVWSIEHRPLPGPSPCRVSLALSAVDAADPFLFHKTTRRAVYDQARAQVAGVDDVLLWNGRGEVTESTIANLVVELDGELLTPSLACGLLPGTMRARLLQEGRIREDVVLVDDLPRCTRLWLINSVRGWRECVLAGPVPGSA</sequence>
<accession>A0A8G2F672</accession>
<proteinExistence type="predicted"/>
<dbReference type="Gene3D" id="3.60.120.10">
    <property type="entry name" value="Anthranilate synthase"/>
    <property type="match status" value="1"/>
</dbReference>
<dbReference type="PANTHER" id="PTHR11236">
    <property type="entry name" value="AMINOBENZOATE/ANTHRANILATE SYNTHASE"/>
    <property type="match status" value="1"/>
</dbReference>
<dbReference type="InterPro" id="IPR019999">
    <property type="entry name" value="Anth_synth_I-like"/>
</dbReference>
<gene>
    <name evidence="2" type="ORF">SAMN05421830_106153</name>
</gene>
<name>A0A8G2F672_DESNO</name>
<dbReference type="PRINTS" id="PR00095">
    <property type="entry name" value="ANTSNTHASEI"/>
</dbReference>
<dbReference type="EMBL" id="FOTO01000006">
    <property type="protein sequence ID" value="SFL78909.1"/>
    <property type="molecule type" value="Genomic_DNA"/>
</dbReference>
<dbReference type="GO" id="GO:0009396">
    <property type="term" value="P:folic acid-containing compound biosynthetic process"/>
    <property type="evidence" value="ECO:0007669"/>
    <property type="project" value="InterPro"/>
</dbReference>
<dbReference type="Pfam" id="PF01063">
    <property type="entry name" value="Aminotran_4"/>
    <property type="match status" value="1"/>
</dbReference>
<dbReference type="OrthoDB" id="9803598at2"/>
<dbReference type="NCBIfam" id="TIGR00553">
    <property type="entry name" value="pabB"/>
    <property type="match status" value="1"/>
</dbReference>
<dbReference type="Gene3D" id="3.30.470.10">
    <property type="match status" value="1"/>
</dbReference>
<dbReference type="Proteomes" id="UP000199581">
    <property type="component" value="Unassembled WGS sequence"/>
</dbReference>
<dbReference type="InterPro" id="IPR015890">
    <property type="entry name" value="Chorismate_C"/>
</dbReference>